<gene>
    <name evidence="10" type="ORF">A3Q56_00571</name>
</gene>
<evidence type="ECO:0000313" key="11">
    <source>
        <dbReference type="Proteomes" id="UP000078046"/>
    </source>
</evidence>
<evidence type="ECO:0000256" key="5">
    <source>
        <dbReference type="PROSITE-ProRule" id="PRU00089"/>
    </source>
</evidence>
<dbReference type="Pfam" id="PF00250">
    <property type="entry name" value="Forkhead"/>
    <property type="match status" value="1"/>
</dbReference>
<dbReference type="InterPro" id="IPR018122">
    <property type="entry name" value="TF_fork_head_CS_1"/>
</dbReference>
<dbReference type="FunFam" id="1.10.10.10:FF:000135">
    <property type="entry name" value="forkhead box protein G1"/>
    <property type="match status" value="1"/>
</dbReference>
<dbReference type="EMBL" id="LWCA01000033">
    <property type="protein sequence ID" value="OAF71664.1"/>
    <property type="molecule type" value="Genomic_DNA"/>
</dbReference>
<keyword evidence="7" id="KW-1133">Transmembrane helix</keyword>
<dbReference type="PANTHER" id="PTHR46078:SF2">
    <property type="entry name" value="FORK-HEAD DOMAIN-CONTAINING PROTEIN"/>
    <property type="match status" value="1"/>
</dbReference>
<feature type="domain" description="Fork-head" evidence="8">
    <location>
        <begin position="413"/>
        <end position="490"/>
    </location>
</feature>
<feature type="transmembrane region" description="Helical" evidence="7">
    <location>
        <begin position="20"/>
        <end position="47"/>
    </location>
</feature>
<feature type="transmembrane region" description="Helical" evidence="7">
    <location>
        <begin position="256"/>
        <end position="279"/>
    </location>
</feature>
<dbReference type="OrthoDB" id="10029558at2759"/>
<dbReference type="GO" id="GO:0000978">
    <property type="term" value="F:RNA polymerase II cis-regulatory region sequence-specific DNA binding"/>
    <property type="evidence" value="ECO:0007669"/>
    <property type="project" value="TreeGrafter"/>
</dbReference>
<dbReference type="GO" id="GO:0005634">
    <property type="term" value="C:nucleus"/>
    <property type="evidence" value="ECO:0007669"/>
    <property type="project" value="UniProtKB-SubCell"/>
</dbReference>
<protein>
    <submittedName>
        <fullName evidence="10">Nuclear transport factor 2</fullName>
    </submittedName>
</protein>
<keyword evidence="1" id="KW-0805">Transcription regulation</keyword>
<reference evidence="10 11" key="1">
    <citation type="submission" date="2016-04" db="EMBL/GenBank/DDBJ databases">
        <title>The genome of Intoshia linei affirms orthonectids as highly simplified spiralians.</title>
        <authorList>
            <person name="Mikhailov K.V."/>
            <person name="Slusarev G.S."/>
            <person name="Nikitin M.A."/>
            <person name="Logacheva M.D."/>
            <person name="Penin A."/>
            <person name="Aleoshin V."/>
            <person name="Panchin Y.V."/>
        </authorList>
    </citation>
    <scope>NUCLEOTIDE SEQUENCE [LARGE SCALE GENOMIC DNA]</scope>
    <source>
        <strain evidence="10">Intl2013</strain>
        <tissue evidence="10">Whole animal</tissue>
    </source>
</reference>
<keyword evidence="4 5" id="KW-0539">Nucleus</keyword>
<comment type="caution">
    <text evidence="10">The sequence shown here is derived from an EMBL/GenBank/DDBJ whole genome shotgun (WGS) entry which is preliminary data.</text>
</comment>
<dbReference type="InterPro" id="IPR018222">
    <property type="entry name" value="Nuclear_transport_factor_2_euk"/>
</dbReference>
<keyword evidence="11" id="KW-1185">Reference proteome</keyword>
<dbReference type="AlphaFoldDB" id="A0A177BDP6"/>
<feature type="region of interest" description="Disordered" evidence="6">
    <location>
        <begin position="384"/>
        <end position="413"/>
    </location>
</feature>
<feature type="domain" description="NTF2" evidence="9">
    <location>
        <begin position="540"/>
        <end position="659"/>
    </location>
</feature>
<proteinExistence type="predicted"/>
<dbReference type="InterPro" id="IPR002075">
    <property type="entry name" value="NTF2_dom"/>
</dbReference>
<evidence type="ECO:0000256" key="3">
    <source>
        <dbReference type="ARBA" id="ARBA00023163"/>
    </source>
</evidence>
<dbReference type="Gene3D" id="3.10.450.50">
    <property type="match status" value="1"/>
</dbReference>
<evidence type="ECO:0000259" key="8">
    <source>
        <dbReference type="PROSITE" id="PS50039"/>
    </source>
</evidence>
<dbReference type="GO" id="GO:0000981">
    <property type="term" value="F:DNA-binding transcription factor activity, RNA polymerase II-specific"/>
    <property type="evidence" value="ECO:0007669"/>
    <property type="project" value="TreeGrafter"/>
</dbReference>
<dbReference type="InterPro" id="IPR036390">
    <property type="entry name" value="WH_DNA-bd_sf"/>
</dbReference>
<evidence type="ECO:0000256" key="1">
    <source>
        <dbReference type="ARBA" id="ARBA00023015"/>
    </source>
</evidence>
<evidence type="ECO:0000256" key="4">
    <source>
        <dbReference type="ARBA" id="ARBA00023242"/>
    </source>
</evidence>
<evidence type="ECO:0000256" key="7">
    <source>
        <dbReference type="SAM" id="Phobius"/>
    </source>
</evidence>
<keyword evidence="2 5" id="KW-0238">DNA-binding</keyword>
<dbReference type="PROSITE" id="PS00658">
    <property type="entry name" value="FORK_HEAD_2"/>
    <property type="match status" value="1"/>
</dbReference>
<feature type="compositionally biased region" description="Low complexity" evidence="6">
    <location>
        <begin position="386"/>
        <end position="402"/>
    </location>
</feature>
<keyword evidence="7" id="KW-0472">Membrane</keyword>
<organism evidence="10 11">
    <name type="scientific">Intoshia linei</name>
    <dbReference type="NCBI Taxonomy" id="1819745"/>
    <lineage>
        <taxon>Eukaryota</taxon>
        <taxon>Metazoa</taxon>
        <taxon>Spiralia</taxon>
        <taxon>Lophotrochozoa</taxon>
        <taxon>Mesozoa</taxon>
        <taxon>Orthonectida</taxon>
        <taxon>Rhopaluridae</taxon>
        <taxon>Intoshia</taxon>
    </lineage>
</organism>
<dbReference type="PROSITE" id="PS50039">
    <property type="entry name" value="FORK_HEAD_3"/>
    <property type="match status" value="1"/>
</dbReference>
<dbReference type="SMART" id="SM00339">
    <property type="entry name" value="FH"/>
    <property type="match status" value="1"/>
</dbReference>
<dbReference type="CDD" id="cd00780">
    <property type="entry name" value="NTF2"/>
    <property type="match status" value="1"/>
</dbReference>
<dbReference type="InterPro" id="IPR032710">
    <property type="entry name" value="NTF2-like_dom_sf"/>
</dbReference>
<dbReference type="PANTHER" id="PTHR46078">
    <property type="entry name" value="FORKHEAD BOX PROTEIN J2 FAMILY MEMBER"/>
    <property type="match status" value="1"/>
</dbReference>
<feature type="DNA-binding region" description="Fork-head" evidence="5">
    <location>
        <begin position="413"/>
        <end position="490"/>
    </location>
</feature>
<dbReference type="SUPFAM" id="SSF54427">
    <property type="entry name" value="NTF2-like"/>
    <property type="match status" value="1"/>
</dbReference>
<evidence type="ECO:0000256" key="6">
    <source>
        <dbReference type="SAM" id="MobiDB-lite"/>
    </source>
</evidence>
<dbReference type="PRINTS" id="PR00053">
    <property type="entry name" value="FORKHEAD"/>
</dbReference>
<dbReference type="Pfam" id="PF02136">
    <property type="entry name" value="NTF2"/>
    <property type="match status" value="1"/>
</dbReference>
<dbReference type="CDD" id="cd20024">
    <property type="entry name" value="FH_FOXJ2-like"/>
    <property type="match status" value="1"/>
</dbReference>
<dbReference type="Proteomes" id="UP000078046">
    <property type="component" value="Unassembled WGS sequence"/>
</dbReference>
<name>A0A177BDP6_9BILA</name>
<feature type="transmembrane region" description="Helical" evidence="7">
    <location>
        <begin position="67"/>
        <end position="89"/>
    </location>
</feature>
<sequence length="879" mass="101161">MRLDEALGYGRFGSVCDNSILFIVDAIICFGVILLVLIIITITATVVPLRIVTKCRLSYKDISPYSAHLFLCVIYIMLLIQCCLCDYSIHSELQLYPVLVKTLSKLLFTFPNRTLTLKSTGYKSEKNLTDIDMNKSFLFKIVSEDNTNSTIFGISKLMNLYQFSSEPYYITNEDFNYPLATKYNLKMDFYKHFTQRIYISNKLVKACMLMSVNCSKFRDNFYAKCQINVLKPPKCSDENTTEVKAPSKYASRADSIASILIIDLLMVDVLIISATLWIIICFGVILPGVVMITITASVVTFCIVRKCRLDFKMAVATTSVNIFLREQENTIEESKRKLDLDSSLTTMDWLHKLNECGLDNSTTDNDTPDDLDLRLISSDGLTKMTSRNSENNANNSFSNNGNYRGISRSKSGKPPYSYASLITYAINSSSTKKMTLSEIYNWIMEHYPFYKNATNGWKNSIRHNLSLNKCFTKLPRTKDDPGKGSYWKIDNNWSLNSECIPIANSFKRPTINQALNKVDIFVNNSRHLNFYISNMEWKTIAEEFVTVFYEKYRTNREILGNLYNDESKASYEGNEAMGAASIVKLQEKHPKEILHQICKTDSQPMTDSSILVHVYGHLKVEDHPLLFTQCFISAYNNPNQAVKALYNSNRAVFSESYSTLENYENTQKYRRKSEDIIFQNYYEPILYNQNEISYLDSAAHVNVVSNWGEETNETNNEHNVHVNGNCEYDPKFYRNGSTNGFKEKKQNDNVDYNKNPISNVQIVDSSNYSSNQQNHEYSNYININHPQSYNGYTNQRETANSSIHQLGEEIYKENLKPINNGYHQRQISMPETNNEINQTNQQFENDEEIYTTDDASGQIYQRPNYIFEVDDFVNMPLNE</sequence>
<dbReference type="PROSITE" id="PS00657">
    <property type="entry name" value="FORK_HEAD_1"/>
    <property type="match status" value="1"/>
</dbReference>
<comment type="subcellular location">
    <subcellularLocation>
        <location evidence="5">Nucleus</location>
    </subcellularLocation>
</comment>
<evidence type="ECO:0000259" key="9">
    <source>
        <dbReference type="PROSITE" id="PS50177"/>
    </source>
</evidence>
<dbReference type="SUPFAM" id="SSF46785">
    <property type="entry name" value="Winged helix' DNA-binding domain"/>
    <property type="match status" value="1"/>
</dbReference>
<dbReference type="PROSITE" id="PS50177">
    <property type="entry name" value="NTF2_DOMAIN"/>
    <property type="match status" value="1"/>
</dbReference>
<keyword evidence="7" id="KW-0812">Transmembrane</keyword>
<dbReference type="InterPro" id="IPR030456">
    <property type="entry name" value="TF_fork_head_CS_2"/>
</dbReference>
<feature type="transmembrane region" description="Helical" evidence="7">
    <location>
        <begin position="285"/>
        <end position="304"/>
    </location>
</feature>
<accession>A0A177BDP6</accession>
<dbReference type="InterPro" id="IPR001766">
    <property type="entry name" value="Fork_head_dom"/>
</dbReference>
<evidence type="ECO:0000256" key="2">
    <source>
        <dbReference type="ARBA" id="ARBA00023125"/>
    </source>
</evidence>
<keyword evidence="3" id="KW-0804">Transcription</keyword>
<dbReference type="InterPro" id="IPR036388">
    <property type="entry name" value="WH-like_DNA-bd_sf"/>
</dbReference>
<dbReference type="Gene3D" id="1.10.10.10">
    <property type="entry name" value="Winged helix-like DNA-binding domain superfamily/Winged helix DNA-binding domain"/>
    <property type="match status" value="1"/>
</dbReference>
<dbReference type="InterPro" id="IPR045912">
    <property type="entry name" value="FOXJ2/3-like"/>
</dbReference>
<evidence type="ECO:0000313" key="10">
    <source>
        <dbReference type="EMBL" id="OAF71664.1"/>
    </source>
</evidence>